<feature type="transmembrane region" description="Helical" evidence="1">
    <location>
        <begin position="14"/>
        <end position="34"/>
    </location>
</feature>
<protein>
    <submittedName>
        <fullName evidence="2">ATP synthase F0 subunit 8</fullName>
    </submittedName>
</protein>
<dbReference type="CTD" id="4509"/>
<evidence type="ECO:0000256" key="1">
    <source>
        <dbReference type="SAM" id="Phobius"/>
    </source>
</evidence>
<geneLocation type="mitochondrion" evidence="2"/>
<dbReference type="AlphaFoldDB" id="X2C9K3"/>
<sequence>MPQLSPSIDVCLNLLWWLLFQMVSIMWWLNYMVYYKFNYSNLMNNLNKWYNVSM</sequence>
<dbReference type="RefSeq" id="YP_009019390.1">
    <property type="nucleotide sequence ID" value="NC_023776.1"/>
</dbReference>
<keyword evidence="2" id="KW-0496">Mitochondrion</keyword>
<keyword evidence="1" id="KW-0812">Transmembrane</keyword>
<keyword evidence="1" id="KW-1133">Transmembrane helix</keyword>
<accession>X2C9K3</accession>
<name>X2C9K3_HIRNI</name>
<reference evidence="2" key="1">
    <citation type="journal article" date="2014" name="Mitochondrial DNA">
        <title>Complete mitochondrial genome of Phoxinus tumensis (Cypriniformes: Cyprinidae).</title>
        <authorList>
            <person name="Xu W."/>
            <person name="Chen A."/>
            <person name="Xia R."/>
            <person name="Fu C."/>
        </authorList>
    </citation>
    <scope>NUCLEOTIDE SEQUENCE</scope>
</reference>
<gene>
    <name evidence="2" type="primary">ATP8</name>
</gene>
<dbReference type="GeneID" id="18667223"/>
<organism evidence="2">
    <name type="scientific">Hirudo nipponia</name>
    <name type="common">Korean blood-sucking leech</name>
    <dbReference type="NCBI Taxonomy" id="42736"/>
    <lineage>
        <taxon>Eukaryota</taxon>
        <taxon>Metazoa</taxon>
        <taxon>Spiralia</taxon>
        <taxon>Lophotrochozoa</taxon>
        <taxon>Annelida</taxon>
        <taxon>Clitellata</taxon>
        <taxon>Hirudinea</taxon>
        <taxon>Hirudinida</taxon>
        <taxon>Hirudiniformes</taxon>
        <taxon>Hirudinidae</taxon>
        <taxon>Hirudo</taxon>
    </lineage>
</organism>
<evidence type="ECO:0000313" key="2">
    <source>
        <dbReference type="EMBL" id="AGL10930.1"/>
    </source>
</evidence>
<keyword evidence="1" id="KW-0472">Membrane</keyword>
<proteinExistence type="predicted"/>
<dbReference type="EMBL" id="KC667144">
    <property type="protein sequence ID" value="AGL10930.1"/>
    <property type="molecule type" value="Genomic_DNA"/>
</dbReference>